<dbReference type="AlphaFoldDB" id="A0A9E6XX96"/>
<reference evidence="1" key="1">
    <citation type="journal article" date="2022" name="Int. J. Syst. Evol. Microbiol.">
        <title>Pseudomonas aegrilactucae sp. nov. and Pseudomonas morbosilactucae sp. nov., pathogens causing bacterial rot of lettuce in Japan.</title>
        <authorList>
            <person name="Sawada H."/>
            <person name="Fujikawa T."/>
            <person name="Satou M."/>
        </authorList>
    </citation>
    <scope>NUCLEOTIDE SEQUENCE</scope>
    <source>
        <strain evidence="1">0166_1</strain>
    </source>
</reference>
<dbReference type="KEGG" id="sbae:DSM104329_02478"/>
<keyword evidence="2" id="KW-1185">Reference proteome</keyword>
<dbReference type="Proteomes" id="UP001162834">
    <property type="component" value="Chromosome"/>
</dbReference>
<gene>
    <name evidence="1" type="ORF">DSM104329_02478</name>
</gene>
<sequence>MVIVAGFDVHRSQITFDAFDTTYGEVTRGRMDATPAAMTRWVAWFAGRDIDVAAEASTGWRFVRNALAAAARRRRAGPVEGVRRPLPRVTD</sequence>
<dbReference type="EMBL" id="CP087164">
    <property type="protein sequence ID" value="UGS36080.1"/>
    <property type="molecule type" value="Genomic_DNA"/>
</dbReference>
<accession>A0A9E6XX96</accession>
<evidence type="ECO:0000313" key="2">
    <source>
        <dbReference type="Proteomes" id="UP001162834"/>
    </source>
</evidence>
<evidence type="ECO:0000313" key="1">
    <source>
        <dbReference type="EMBL" id="UGS36080.1"/>
    </source>
</evidence>
<proteinExistence type="predicted"/>
<protein>
    <recommendedName>
        <fullName evidence="3">Transposase</fullName>
    </recommendedName>
</protein>
<evidence type="ECO:0008006" key="3">
    <source>
        <dbReference type="Google" id="ProtNLM"/>
    </source>
</evidence>
<organism evidence="1 2">
    <name type="scientific">Capillimicrobium parvum</name>
    <dbReference type="NCBI Taxonomy" id="2884022"/>
    <lineage>
        <taxon>Bacteria</taxon>
        <taxon>Bacillati</taxon>
        <taxon>Actinomycetota</taxon>
        <taxon>Thermoleophilia</taxon>
        <taxon>Solirubrobacterales</taxon>
        <taxon>Capillimicrobiaceae</taxon>
        <taxon>Capillimicrobium</taxon>
    </lineage>
</organism>
<dbReference type="RefSeq" id="WP_259315756.1">
    <property type="nucleotide sequence ID" value="NZ_CP087164.1"/>
</dbReference>
<name>A0A9E6XX96_9ACTN</name>